<dbReference type="Proteomes" id="UP000581769">
    <property type="component" value="Unassembled WGS sequence"/>
</dbReference>
<proteinExistence type="predicted"/>
<reference evidence="1 2" key="1">
    <citation type="submission" date="2020-08" db="EMBL/GenBank/DDBJ databases">
        <title>Sequencing the genomes of 1000 actinobacteria strains.</title>
        <authorList>
            <person name="Klenk H.-P."/>
        </authorList>
    </citation>
    <scope>NUCLEOTIDE SEQUENCE [LARGE SCALE GENOMIC DNA]</scope>
    <source>
        <strain evidence="1 2">DSM 45859</strain>
    </source>
</reference>
<keyword evidence="2" id="KW-1185">Reference proteome</keyword>
<dbReference type="EMBL" id="JACHMG010000001">
    <property type="protein sequence ID" value="MBB4685954.1"/>
    <property type="molecule type" value="Genomic_DNA"/>
</dbReference>
<gene>
    <name evidence="1" type="ORF">BJY18_003439</name>
</gene>
<evidence type="ECO:0000313" key="2">
    <source>
        <dbReference type="Proteomes" id="UP000581769"/>
    </source>
</evidence>
<name>A0A840IYL3_9PSEU</name>
<protein>
    <submittedName>
        <fullName evidence="1">Uncharacterized protein</fullName>
    </submittedName>
</protein>
<accession>A0A840IYL3</accession>
<dbReference type="AlphaFoldDB" id="A0A840IYL3"/>
<comment type="caution">
    <text evidence="1">The sequence shown here is derived from an EMBL/GenBank/DDBJ whole genome shotgun (WGS) entry which is preliminary data.</text>
</comment>
<dbReference type="RefSeq" id="WP_184780906.1">
    <property type="nucleotide sequence ID" value="NZ_JACHMG010000001.1"/>
</dbReference>
<organism evidence="1 2">
    <name type="scientific">Amycolatopsis jiangsuensis</name>
    <dbReference type="NCBI Taxonomy" id="1181879"/>
    <lineage>
        <taxon>Bacteria</taxon>
        <taxon>Bacillati</taxon>
        <taxon>Actinomycetota</taxon>
        <taxon>Actinomycetes</taxon>
        <taxon>Pseudonocardiales</taxon>
        <taxon>Pseudonocardiaceae</taxon>
        <taxon>Amycolatopsis</taxon>
    </lineage>
</organism>
<sequence>MAGTESLTRSSVRERCHAAFGLDDALDGVLPTAGLTCAGEPRPDVAG</sequence>
<evidence type="ECO:0000313" key="1">
    <source>
        <dbReference type="EMBL" id="MBB4685954.1"/>
    </source>
</evidence>